<dbReference type="RefSeq" id="XP_009019066.1">
    <property type="nucleotide sequence ID" value="XM_009020818.1"/>
</dbReference>
<keyword evidence="3" id="KW-1185">Reference proteome</keyword>
<reference evidence="2" key="3">
    <citation type="submission" date="2015-06" db="UniProtKB">
        <authorList>
            <consortium name="EnsemblMetazoa"/>
        </authorList>
    </citation>
    <scope>IDENTIFICATION</scope>
</reference>
<evidence type="ECO:0008006" key="4">
    <source>
        <dbReference type="Google" id="ProtNLM"/>
    </source>
</evidence>
<dbReference type="Proteomes" id="UP000015101">
    <property type="component" value="Unassembled WGS sequence"/>
</dbReference>
<dbReference type="EMBL" id="AMQM01004874">
    <property type="status" value="NOT_ANNOTATED_CDS"/>
    <property type="molecule type" value="Genomic_DNA"/>
</dbReference>
<organism evidence="2 3">
    <name type="scientific">Helobdella robusta</name>
    <name type="common">Californian leech</name>
    <dbReference type="NCBI Taxonomy" id="6412"/>
    <lineage>
        <taxon>Eukaryota</taxon>
        <taxon>Metazoa</taxon>
        <taxon>Spiralia</taxon>
        <taxon>Lophotrochozoa</taxon>
        <taxon>Annelida</taxon>
        <taxon>Clitellata</taxon>
        <taxon>Hirudinea</taxon>
        <taxon>Rhynchobdellida</taxon>
        <taxon>Glossiphoniidae</taxon>
        <taxon>Helobdella</taxon>
    </lineage>
</organism>
<evidence type="ECO:0000313" key="2">
    <source>
        <dbReference type="EnsemblMetazoa" id="HelroP174285"/>
    </source>
</evidence>
<reference evidence="1 3" key="2">
    <citation type="journal article" date="2013" name="Nature">
        <title>Insights into bilaterian evolution from three spiralian genomes.</title>
        <authorList>
            <person name="Simakov O."/>
            <person name="Marletaz F."/>
            <person name="Cho S.J."/>
            <person name="Edsinger-Gonzales E."/>
            <person name="Havlak P."/>
            <person name="Hellsten U."/>
            <person name="Kuo D.H."/>
            <person name="Larsson T."/>
            <person name="Lv J."/>
            <person name="Arendt D."/>
            <person name="Savage R."/>
            <person name="Osoegawa K."/>
            <person name="de Jong P."/>
            <person name="Grimwood J."/>
            <person name="Chapman J.A."/>
            <person name="Shapiro H."/>
            <person name="Aerts A."/>
            <person name="Otillar R.P."/>
            <person name="Terry A.Y."/>
            <person name="Boore J.L."/>
            <person name="Grigoriev I.V."/>
            <person name="Lindberg D.R."/>
            <person name="Seaver E.C."/>
            <person name="Weisblat D.A."/>
            <person name="Putnam N.H."/>
            <person name="Rokhsar D.S."/>
        </authorList>
    </citation>
    <scope>NUCLEOTIDE SEQUENCE</scope>
</reference>
<name>T1F7X9_HELRO</name>
<dbReference type="EnsemblMetazoa" id="HelroT174285">
    <property type="protein sequence ID" value="HelroP174285"/>
    <property type="gene ID" value="HelroG174285"/>
</dbReference>
<dbReference type="CTD" id="20204928"/>
<evidence type="ECO:0000313" key="3">
    <source>
        <dbReference type="Proteomes" id="UP000015101"/>
    </source>
</evidence>
<sequence length="204" mass="23414">MVMEHISDCADLLLILGDFNIHIEKLNNKNAMLCWMFLKHFKFVIEGALFMPGCTSYEARPQVHCLQQCSLEHEINCNRAALCASSKKARPTAYNWWLSLGIGQFQIYKFFLPKHLPSHHKKKISYSLKTSNGQEVTISRKYAKVEGCCGKSGVHTQTTIQEYKRLKIFVAVGIFEELLSDSDTPFLFPLISYLKFSKKTLLKE</sequence>
<dbReference type="GeneID" id="20204928"/>
<accession>T1F7X9</accession>
<evidence type="ECO:0000313" key="1">
    <source>
        <dbReference type="EMBL" id="ESO02852.1"/>
    </source>
</evidence>
<dbReference type="AlphaFoldDB" id="T1F7X9"/>
<proteinExistence type="predicted"/>
<dbReference type="HOGENOM" id="CLU_1344569_0_0_1"/>
<dbReference type="EMBL" id="KB096716">
    <property type="protein sequence ID" value="ESO02852.1"/>
    <property type="molecule type" value="Genomic_DNA"/>
</dbReference>
<gene>
    <name evidence="2" type="primary">20204928</name>
    <name evidence="1" type="ORF">HELRODRAFT_174285</name>
</gene>
<dbReference type="KEGG" id="hro:HELRODRAFT_174285"/>
<dbReference type="InParanoid" id="T1F7X9"/>
<reference evidence="3" key="1">
    <citation type="submission" date="2012-12" db="EMBL/GenBank/DDBJ databases">
        <authorList>
            <person name="Hellsten U."/>
            <person name="Grimwood J."/>
            <person name="Chapman J.A."/>
            <person name="Shapiro H."/>
            <person name="Aerts A."/>
            <person name="Otillar R.P."/>
            <person name="Terry A.Y."/>
            <person name="Boore J.L."/>
            <person name="Simakov O."/>
            <person name="Marletaz F."/>
            <person name="Cho S.-J."/>
            <person name="Edsinger-Gonzales E."/>
            <person name="Havlak P."/>
            <person name="Kuo D.-H."/>
            <person name="Larsson T."/>
            <person name="Lv J."/>
            <person name="Arendt D."/>
            <person name="Savage R."/>
            <person name="Osoegawa K."/>
            <person name="de Jong P."/>
            <person name="Lindberg D.R."/>
            <person name="Seaver E.C."/>
            <person name="Weisblat D.A."/>
            <person name="Putnam N.H."/>
            <person name="Grigoriev I.V."/>
            <person name="Rokhsar D.S."/>
        </authorList>
    </citation>
    <scope>NUCLEOTIDE SEQUENCE</scope>
</reference>
<protein>
    <recommendedName>
        <fullName evidence="4">Endonuclease/exonuclease/phosphatase domain-containing protein</fullName>
    </recommendedName>
</protein>